<keyword evidence="2 3" id="KW-0808">Transferase</keyword>
<evidence type="ECO:0000313" key="3">
    <source>
        <dbReference type="EMBL" id="TSE32464.1"/>
    </source>
</evidence>
<accession>A0A554X9D9</accession>
<dbReference type="Proteomes" id="UP000318294">
    <property type="component" value="Unassembled WGS sequence"/>
</dbReference>
<proteinExistence type="predicted"/>
<gene>
    <name evidence="3" type="ORF">Tchar_02111</name>
</gene>
<name>A0A554X9D9_9BURK</name>
<dbReference type="SUPFAM" id="SSF53335">
    <property type="entry name" value="S-adenosyl-L-methionine-dependent methyltransferases"/>
    <property type="match status" value="1"/>
</dbReference>
<comment type="caution">
    <text evidence="3">The sequence shown here is derived from an EMBL/GenBank/DDBJ whole genome shotgun (WGS) entry which is preliminary data.</text>
</comment>
<sequence length="328" mass="36782">MAAAPMPPSSADGSRVPELDPVAAARWCQRPPAASPWLHEWVGTRMAERLAWIKAQPAAWASWSPLLGGEAAHRAVARHYPQARVWLAGELAAATWARWQPPPQPWWRRWPGRAAAPASEWGQVAGVVSPEQPIPERVGLLWANMALHASATPRRLLQHWHDWLADDGFLMFSCLGPDTARELRELHAALGWPPPAAPYVDMHDWGDLLVAVGYAEPVMDMERVTLTYPDAQRLLADLRATARNWHIARYPALRSRTWQARWLQAVQERLPRDADGRLCLTVEVVYGHAFRPQPRLSVAAETRVPLQRMREALRRDSRSAAPNPLANG</sequence>
<keyword evidence="4" id="KW-1185">Reference proteome</keyword>
<dbReference type="GO" id="GO:0032259">
    <property type="term" value="P:methylation"/>
    <property type="evidence" value="ECO:0007669"/>
    <property type="project" value="UniProtKB-KW"/>
</dbReference>
<evidence type="ECO:0000313" key="4">
    <source>
        <dbReference type="Proteomes" id="UP000318294"/>
    </source>
</evidence>
<keyword evidence="1 3" id="KW-0489">Methyltransferase</keyword>
<dbReference type="EMBL" id="VJON01000039">
    <property type="protein sequence ID" value="TSE32464.1"/>
    <property type="molecule type" value="Genomic_DNA"/>
</dbReference>
<organism evidence="3 4">
    <name type="scientific">Tepidimonas charontis</name>
    <dbReference type="NCBI Taxonomy" id="2267262"/>
    <lineage>
        <taxon>Bacteria</taxon>
        <taxon>Pseudomonadati</taxon>
        <taxon>Pseudomonadota</taxon>
        <taxon>Betaproteobacteria</taxon>
        <taxon>Burkholderiales</taxon>
        <taxon>Tepidimonas</taxon>
    </lineage>
</organism>
<evidence type="ECO:0000256" key="2">
    <source>
        <dbReference type="ARBA" id="ARBA00022679"/>
    </source>
</evidence>
<dbReference type="InterPro" id="IPR050602">
    <property type="entry name" value="Malonyl-ACP_OMT"/>
</dbReference>
<dbReference type="GO" id="GO:0008168">
    <property type="term" value="F:methyltransferase activity"/>
    <property type="evidence" value="ECO:0007669"/>
    <property type="project" value="UniProtKB-KW"/>
</dbReference>
<dbReference type="Gene3D" id="3.40.50.150">
    <property type="entry name" value="Vaccinia Virus protein VP39"/>
    <property type="match status" value="1"/>
</dbReference>
<dbReference type="AlphaFoldDB" id="A0A554X9D9"/>
<dbReference type="PANTHER" id="PTHR13090:SF1">
    <property type="entry name" value="ARGININE-HYDROXYLASE NDUFAF5, MITOCHONDRIAL"/>
    <property type="match status" value="1"/>
</dbReference>
<evidence type="ECO:0000256" key="1">
    <source>
        <dbReference type="ARBA" id="ARBA00022603"/>
    </source>
</evidence>
<dbReference type="InterPro" id="IPR029063">
    <property type="entry name" value="SAM-dependent_MTases_sf"/>
</dbReference>
<protein>
    <submittedName>
        <fullName evidence="3">BioC: malonyl-acyl carrier protein O-methyltransferase BioC</fullName>
    </submittedName>
</protein>
<reference evidence="3 4" key="1">
    <citation type="submission" date="2019-07" db="EMBL/GenBank/DDBJ databases">
        <title>Tepidimonas charontis SPSP-6 draft genome.</title>
        <authorList>
            <person name="Da Costa M.S."/>
            <person name="Froufe H.J.C."/>
            <person name="Egas C."/>
            <person name="Albuquerque L."/>
        </authorList>
    </citation>
    <scope>NUCLEOTIDE SEQUENCE [LARGE SCALE GENOMIC DNA]</scope>
    <source>
        <strain evidence="3 4">SPSP-6</strain>
    </source>
</reference>
<dbReference type="PANTHER" id="PTHR13090">
    <property type="entry name" value="ARGININE-HYDROXYLASE NDUFAF5, MITOCHONDRIAL"/>
    <property type="match status" value="1"/>
</dbReference>